<feature type="non-terminal residue" evidence="1">
    <location>
        <position position="1"/>
    </location>
</feature>
<organism evidence="1 2">
    <name type="scientific">Ophiophagus hannah</name>
    <name type="common">King cobra</name>
    <name type="synonym">Naja hannah</name>
    <dbReference type="NCBI Taxonomy" id="8665"/>
    <lineage>
        <taxon>Eukaryota</taxon>
        <taxon>Metazoa</taxon>
        <taxon>Chordata</taxon>
        <taxon>Craniata</taxon>
        <taxon>Vertebrata</taxon>
        <taxon>Euteleostomi</taxon>
        <taxon>Lepidosauria</taxon>
        <taxon>Squamata</taxon>
        <taxon>Bifurcata</taxon>
        <taxon>Unidentata</taxon>
        <taxon>Episquamata</taxon>
        <taxon>Toxicofera</taxon>
        <taxon>Serpentes</taxon>
        <taxon>Colubroidea</taxon>
        <taxon>Elapidae</taxon>
        <taxon>Elapinae</taxon>
        <taxon>Ophiophagus</taxon>
    </lineage>
</organism>
<sequence>MPLRLPNKLPFLRLKLVGKIQAAPGMKERAMDQEIEMNKQETLENRGRPIFAMFKKTTAVAQIDELTVPITPKHCTCPTGWGKQGLESVTTQKGCVGERKTGLSLATRLKLDPGHLWLNCHSHILLTGGGLTFSPLGLL</sequence>
<gene>
    <name evidence="1" type="ORF">L345_13735</name>
</gene>
<evidence type="ECO:0000313" key="2">
    <source>
        <dbReference type="Proteomes" id="UP000018936"/>
    </source>
</evidence>
<reference evidence="1 2" key="1">
    <citation type="journal article" date="2013" name="Proc. Natl. Acad. Sci. U.S.A.">
        <title>The king cobra genome reveals dynamic gene evolution and adaptation in the snake venom system.</title>
        <authorList>
            <person name="Vonk F.J."/>
            <person name="Casewell N.R."/>
            <person name="Henkel C.V."/>
            <person name="Heimberg A.M."/>
            <person name="Jansen H.J."/>
            <person name="McCleary R.J."/>
            <person name="Kerkkamp H.M."/>
            <person name="Vos R.A."/>
            <person name="Guerreiro I."/>
            <person name="Calvete J.J."/>
            <person name="Wuster W."/>
            <person name="Woods A.E."/>
            <person name="Logan J.M."/>
            <person name="Harrison R.A."/>
            <person name="Castoe T.A."/>
            <person name="de Koning A.P."/>
            <person name="Pollock D.D."/>
            <person name="Yandell M."/>
            <person name="Calderon D."/>
            <person name="Renjifo C."/>
            <person name="Currier R.B."/>
            <person name="Salgado D."/>
            <person name="Pla D."/>
            <person name="Sanz L."/>
            <person name="Hyder A.S."/>
            <person name="Ribeiro J.M."/>
            <person name="Arntzen J.W."/>
            <person name="van den Thillart G.E."/>
            <person name="Boetzer M."/>
            <person name="Pirovano W."/>
            <person name="Dirks R.P."/>
            <person name="Spaink H.P."/>
            <person name="Duboule D."/>
            <person name="McGlinn E."/>
            <person name="Kini R.M."/>
            <person name="Richardson M.K."/>
        </authorList>
    </citation>
    <scope>NUCLEOTIDE SEQUENCE</scope>
    <source>
        <tissue evidence="1">Blood</tissue>
    </source>
</reference>
<dbReference type="AlphaFoldDB" id="V8NEM1"/>
<proteinExistence type="predicted"/>
<name>V8NEM1_OPHHA</name>
<keyword evidence="2" id="KW-1185">Reference proteome</keyword>
<evidence type="ECO:0000313" key="1">
    <source>
        <dbReference type="EMBL" id="ETE60525.1"/>
    </source>
</evidence>
<dbReference type="EMBL" id="AZIM01004605">
    <property type="protein sequence ID" value="ETE60525.1"/>
    <property type="molecule type" value="Genomic_DNA"/>
</dbReference>
<accession>V8NEM1</accession>
<comment type="caution">
    <text evidence="1">The sequence shown here is derived from an EMBL/GenBank/DDBJ whole genome shotgun (WGS) entry which is preliminary data.</text>
</comment>
<protein>
    <submittedName>
        <fullName evidence="1">Uncharacterized protein</fullName>
    </submittedName>
</protein>
<dbReference type="Proteomes" id="UP000018936">
    <property type="component" value="Unassembled WGS sequence"/>
</dbReference>